<proteinExistence type="predicted"/>
<dbReference type="Pfam" id="PF13519">
    <property type="entry name" value="VWA_2"/>
    <property type="match status" value="1"/>
</dbReference>
<keyword evidence="2" id="KW-0472">Membrane</keyword>
<evidence type="ECO:0000256" key="1">
    <source>
        <dbReference type="SAM" id="MobiDB-lite"/>
    </source>
</evidence>
<keyword evidence="2" id="KW-1133">Transmembrane helix</keyword>
<dbReference type="Gene3D" id="3.40.50.880">
    <property type="match status" value="2"/>
</dbReference>
<evidence type="ECO:0000256" key="2">
    <source>
        <dbReference type="SAM" id="Phobius"/>
    </source>
</evidence>
<comment type="caution">
    <text evidence="4">The sequence shown here is derived from an EMBL/GenBank/DDBJ whole genome shotgun (WGS) entry which is preliminary data.</text>
</comment>
<dbReference type="PROSITE" id="PS50234">
    <property type="entry name" value="VWFA"/>
    <property type="match status" value="1"/>
</dbReference>
<dbReference type="SUPFAM" id="SSF53300">
    <property type="entry name" value="vWA-like"/>
    <property type="match status" value="2"/>
</dbReference>
<dbReference type="SUPFAM" id="SSF52317">
    <property type="entry name" value="Class I glutamine amidotransferase-like"/>
    <property type="match status" value="1"/>
</dbReference>
<dbReference type="PANTHER" id="PTHR37947">
    <property type="entry name" value="BLL2462 PROTEIN"/>
    <property type="match status" value="1"/>
</dbReference>
<feature type="transmembrane region" description="Helical" evidence="2">
    <location>
        <begin position="34"/>
        <end position="51"/>
    </location>
</feature>
<feature type="domain" description="VWFA" evidence="3">
    <location>
        <begin position="397"/>
        <end position="574"/>
    </location>
</feature>
<sequence length="930" mass="100860">MSFDSPIWLLMLAPMALAWWLWRGPTATVHGLRGVLLLLVVVAMAGPTLRLPDRSGTVVVVADRSASMPAEAEARQRELIDMLVREMGQRDRLAVVSFGRRVAVERQPEVGRFGGFVQSVDVDGSDLGAALERAAGLVPSDGGGRVLVLSDGLWTGRNPMLEAGRASARGLAIDYRLLTRSRANDVAVQRFEVPHRVSEGEAFLMHAWVQTPVAQPVAYELRRGDRVLARGEREMTMGVSRLTFRDHAASAGVRRYTLHVTGAADDPVPENNTAEALVDVEGRRPMLVVTESAEPRLAGLLEAGGLAVDVRPPGAVDWSLAGLSGYAGVLLENVPADRVGARAMERLAVWVNEAGGGLMLTGGRRSFGPGGYFESPLDPLLPVSMELRQEHRKLTLAVLVTLDRSGSMNMPVAGGRTKMELANLGTAKTLDMLSPMDEFGVLAVDTRPHVIVPMQRVPDEPSAMRNRVLRMASMGGGIYIEEALLASERMLDEATAATRHLILFSDAQDSVQEGRYREILRDFERKNITVSVIGLGSERDIHAELLRDIAARGNGRIYFTDDANRLPELFAQDMVMVARSTFVDEPTPIRATAGLVSLLGRSLPDPPAVGGYNLTYLRPGATLAMHSVDEYEAPVVAGWQAGLGRAVVYTGEADGQFTGPIAQWPQVGELLTSLARWTVGEDDDTPTEIVITQRLDRGTQIIELHVDAQWAATELTQLPTVTTLRDSEQGEPRREQTPMHWVAADRLVAEVPLHGQESALSIVHLPGHGQHRLAPVRLPYSPEFAPVSESGARTLAQLARATGGQERISVAGMWGDLPRLPQRLPVGHWLLIAAIVVLLAEVLERRTGLLGRMVRLPRVVWWRTPRPAGNGEVQVSDDDRVPRTAHPATSASADATSPKPVEPPAATPAGALANAMAQAQRRAAHRHDRT</sequence>
<feature type="region of interest" description="Disordered" evidence="1">
    <location>
        <begin position="867"/>
        <end position="930"/>
    </location>
</feature>
<keyword evidence="5" id="KW-1185">Reference proteome</keyword>
<dbReference type="InterPro" id="IPR002035">
    <property type="entry name" value="VWF_A"/>
</dbReference>
<keyword evidence="2" id="KW-0812">Transmembrane</keyword>
<dbReference type="Gene3D" id="3.40.50.410">
    <property type="entry name" value="von Willebrand factor, type A domain"/>
    <property type="match status" value="1"/>
</dbReference>
<organism evidence="4 5">
    <name type="scientific">Natronomicrosphaera hydrolytica</name>
    <dbReference type="NCBI Taxonomy" id="3242702"/>
    <lineage>
        <taxon>Bacteria</taxon>
        <taxon>Pseudomonadati</taxon>
        <taxon>Planctomycetota</taxon>
        <taxon>Phycisphaerae</taxon>
        <taxon>Phycisphaerales</taxon>
        <taxon>Phycisphaeraceae</taxon>
        <taxon>Natronomicrosphaera</taxon>
    </lineage>
</organism>
<dbReference type="PANTHER" id="PTHR37947:SF2">
    <property type="entry name" value="VON WILLEBRAND FACTOR TYPE A"/>
    <property type="match status" value="1"/>
</dbReference>
<gene>
    <name evidence="4" type="ORF">ACERK3_09865</name>
</gene>
<dbReference type="InterPro" id="IPR029062">
    <property type="entry name" value="Class_I_gatase-like"/>
</dbReference>
<dbReference type="EMBL" id="JBGUBD010000005">
    <property type="protein sequence ID" value="MFA9478601.1"/>
    <property type="molecule type" value="Genomic_DNA"/>
</dbReference>
<feature type="transmembrane region" description="Helical" evidence="2">
    <location>
        <begin position="826"/>
        <end position="843"/>
    </location>
</feature>
<dbReference type="RefSeq" id="WP_425345527.1">
    <property type="nucleotide sequence ID" value="NZ_JBGUBD010000005.1"/>
</dbReference>
<evidence type="ECO:0000313" key="4">
    <source>
        <dbReference type="EMBL" id="MFA9478601.1"/>
    </source>
</evidence>
<accession>A0ABV4U774</accession>
<feature type="compositionally biased region" description="Low complexity" evidence="1">
    <location>
        <begin position="884"/>
        <end position="899"/>
    </location>
</feature>
<dbReference type="Proteomes" id="UP001575105">
    <property type="component" value="Unassembled WGS sequence"/>
</dbReference>
<evidence type="ECO:0000313" key="5">
    <source>
        <dbReference type="Proteomes" id="UP001575105"/>
    </source>
</evidence>
<dbReference type="SMART" id="SM00327">
    <property type="entry name" value="VWA"/>
    <property type="match status" value="2"/>
</dbReference>
<feature type="compositionally biased region" description="Low complexity" evidence="1">
    <location>
        <begin position="907"/>
        <end position="921"/>
    </location>
</feature>
<name>A0ABV4U774_9BACT</name>
<dbReference type="InterPro" id="IPR036465">
    <property type="entry name" value="vWFA_dom_sf"/>
</dbReference>
<feature type="transmembrane region" description="Helical" evidence="2">
    <location>
        <begin position="6"/>
        <end position="22"/>
    </location>
</feature>
<dbReference type="Pfam" id="PF00092">
    <property type="entry name" value="VWA"/>
    <property type="match status" value="1"/>
</dbReference>
<protein>
    <submittedName>
        <fullName evidence="4">VWA domain-containing protein</fullName>
    </submittedName>
</protein>
<evidence type="ECO:0000259" key="3">
    <source>
        <dbReference type="PROSITE" id="PS50234"/>
    </source>
</evidence>
<dbReference type="CDD" id="cd00198">
    <property type="entry name" value="vWFA"/>
    <property type="match status" value="2"/>
</dbReference>
<reference evidence="4 5" key="1">
    <citation type="submission" date="2024-08" db="EMBL/GenBank/DDBJ databases">
        <title>Whole-genome sequencing of halo(alkali)philic microorganisms from hypersaline lakes.</title>
        <authorList>
            <person name="Sorokin D.Y."/>
            <person name="Merkel A.Y."/>
            <person name="Messina E."/>
            <person name="Yakimov M."/>
        </authorList>
    </citation>
    <scope>NUCLEOTIDE SEQUENCE [LARGE SCALE GENOMIC DNA]</scope>
    <source>
        <strain evidence="4 5">AB-hyl4</strain>
    </source>
</reference>